<feature type="chain" id="PRO_5021341557" description="TIL domain-containing protein" evidence="3">
    <location>
        <begin position="20"/>
        <end position="79"/>
    </location>
</feature>
<dbReference type="PANTHER" id="PTHR23259">
    <property type="entry name" value="RIDDLE"/>
    <property type="match status" value="1"/>
</dbReference>
<sequence>MKLLFILVALASFVARSQQQQCRINEVYKECGGCDQYCNEGPVFCAADCNPGCYCQEGFQRSFRGGICIPISTCKLMIL</sequence>
<keyword evidence="3" id="KW-0732">Signal</keyword>
<dbReference type="OrthoDB" id="6412836at2759"/>
<comment type="caution">
    <text evidence="5">The sequence shown here is derived from an EMBL/GenBank/DDBJ whole genome shotgun (WGS) entry which is preliminary data.</text>
</comment>
<dbReference type="Gene3D" id="2.10.25.10">
    <property type="entry name" value="Laminin"/>
    <property type="match status" value="1"/>
</dbReference>
<dbReference type="InterPro" id="IPR051368">
    <property type="entry name" value="SerProtInhib-TIL_Domain"/>
</dbReference>
<accession>A0A4Y2KZK9</accession>
<protein>
    <recommendedName>
        <fullName evidence="4">TIL domain-containing protein</fullName>
    </recommendedName>
</protein>
<dbReference type="Pfam" id="PF01826">
    <property type="entry name" value="TIL"/>
    <property type="match status" value="1"/>
</dbReference>
<proteinExistence type="predicted"/>
<organism evidence="5 6">
    <name type="scientific">Araneus ventricosus</name>
    <name type="common">Orbweaver spider</name>
    <name type="synonym">Epeira ventricosa</name>
    <dbReference type="NCBI Taxonomy" id="182803"/>
    <lineage>
        <taxon>Eukaryota</taxon>
        <taxon>Metazoa</taxon>
        <taxon>Ecdysozoa</taxon>
        <taxon>Arthropoda</taxon>
        <taxon>Chelicerata</taxon>
        <taxon>Arachnida</taxon>
        <taxon>Araneae</taxon>
        <taxon>Araneomorphae</taxon>
        <taxon>Entelegynae</taxon>
        <taxon>Araneoidea</taxon>
        <taxon>Araneidae</taxon>
        <taxon>Araneus</taxon>
    </lineage>
</organism>
<gene>
    <name evidence="5" type="ORF">AVEN_19258_1</name>
</gene>
<dbReference type="InterPro" id="IPR036084">
    <property type="entry name" value="Ser_inhib-like_sf"/>
</dbReference>
<dbReference type="EMBL" id="BGPR01005168">
    <property type="protein sequence ID" value="GBN07569.1"/>
    <property type="molecule type" value="Genomic_DNA"/>
</dbReference>
<evidence type="ECO:0000256" key="3">
    <source>
        <dbReference type="SAM" id="SignalP"/>
    </source>
</evidence>
<dbReference type="PANTHER" id="PTHR23259:SF82">
    <property type="entry name" value="SERINE PROTEASE INHIBITOR 1 PROTEIN"/>
    <property type="match status" value="1"/>
</dbReference>
<name>A0A4Y2KZK9_ARAVE</name>
<feature type="signal peptide" evidence="3">
    <location>
        <begin position="1"/>
        <end position="19"/>
    </location>
</feature>
<dbReference type="Proteomes" id="UP000499080">
    <property type="component" value="Unassembled WGS sequence"/>
</dbReference>
<dbReference type="InterPro" id="IPR002919">
    <property type="entry name" value="TIL_dom"/>
</dbReference>
<keyword evidence="6" id="KW-1185">Reference proteome</keyword>
<feature type="domain" description="TIL" evidence="4">
    <location>
        <begin position="22"/>
        <end position="74"/>
    </location>
</feature>
<evidence type="ECO:0000313" key="6">
    <source>
        <dbReference type="Proteomes" id="UP000499080"/>
    </source>
</evidence>
<dbReference type="CDD" id="cd19941">
    <property type="entry name" value="TIL"/>
    <property type="match status" value="1"/>
</dbReference>
<evidence type="ECO:0000256" key="2">
    <source>
        <dbReference type="ARBA" id="ARBA00023157"/>
    </source>
</evidence>
<evidence type="ECO:0000259" key="4">
    <source>
        <dbReference type="Pfam" id="PF01826"/>
    </source>
</evidence>
<keyword evidence="2" id="KW-1015">Disulfide bond</keyword>
<dbReference type="AlphaFoldDB" id="A0A4Y2KZK9"/>
<evidence type="ECO:0000313" key="5">
    <source>
        <dbReference type="EMBL" id="GBN07569.1"/>
    </source>
</evidence>
<dbReference type="GO" id="GO:0030414">
    <property type="term" value="F:peptidase inhibitor activity"/>
    <property type="evidence" value="ECO:0007669"/>
    <property type="project" value="UniProtKB-KW"/>
</dbReference>
<dbReference type="SUPFAM" id="SSF57567">
    <property type="entry name" value="Serine protease inhibitors"/>
    <property type="match status" value="1"/>
</dbReference>
<keyword evidence="1" id="KW-0646">Protease inhibitor</keyword>
<reference evidence="5 6" key="1">
    <citation type="journal article" date="2019" name="Sci. Rep.">
        <title>Orb-weaving spider Araneus ventricosus genome elucidates the spidroin gene catalogue.</title>
        <authorList>
            <person name="Kono N."/>
            <person name="Nakamura H."/>
            <person name="Ohtoshi R."/>
            <person name="Moran D.A.P."/>
            <person name="Shinohara A."/>
            <person name="Yoshida Y."/>
            <person name="Fujiwara M."/>
            <person name="Mori M."/>
            <person name="Tomita M."/>
            <person name="Arakawa K."/>
        </authorList>
    </citation>
    <scope>NUCLEOTIDE SEQUENCE [LARGE SCALE GENOMIC DNA]</scope>
</reference>
<evidence type="ECO:0000256" key="1">
    <source>
        <dbReference type="ARBA" id="ARBA00022690"/>
    </source>
</evidence>